<dbReference type="AlphaFoldDB" id="A0A4R8LJQ9"/>
<dbReference type="Proteomes" id="UP000294581">
    <property type="component" value="Unassembled WGS sequence"/>
</dbReference>
<dbReference type="CDD" id="cd00727">
    <property type="entry name" value="malate_synt_A"/>
    <property type="match status" value="1"/>
</dbReference>
<dbReference type="RefSeq" id="WP_134160099.1">
    <property type="nucleotide sequence ID" value="NZ_SORF01000010.1"/>
</dbReference>
<feature type="domain" description="Malate synthase TIM barrel" evidence="10">
    <location>
        <begin position="163"/>
        <end position="407"/>
    </location>
</feature>
<evidence type="ECO:0000256" key="4">
    <source>
        <dbReference type="ARBA" id="ARBA00022532"/>
    </source>
</evidence>
<dbReference type="Pfam" id="PF20659">
    <property type="entry name" value="MS_C"/>
    <property type="match status" value="1"/>
</dbReference>
<dbReference type="InterPro" id="IPR048356">
    <property type="entry name" value="MS_N"/>
</dbReference>
<dbReference type="Gene3D" id="3.20.20.360">
    <property type="entry name" value="Malate synthase, domain 3"/>
    <property type="match status" value="1"/>
</dbReference>
<feature type="active site" description="Proton acceptor" evidence="8">
    <location>
        <position position="167"/>
    </location>
</feature>
<feature type="domain" description="Malate synthase N-terminal" evidence="11">
    <location>
        <begin position="10"/>
        <end position="71"/>
    </location>
</feature>
<dbReference type="InterPro" id="IPR044856">
    <property type="entry name" value="Malate_synth_C_sf"/>
</dbReference>
<evidence type="ECO:0000256" key="6">
    <source>
        <dbReference type="ARBA" id="ARBA00047918"/>
    </source>
</evidence>
<evidence type="ECO:0000256" key="1">
    <source>
        <dbReference type="ARBA" id="ARBA00006394"/>
    </source>
</evidence>
<dbReference type="InterPro" id="IPR006252">
    <property type="entry name" value="Malate_synthA"/>
</dbReference>
<dbReference type="Gene3D" id="1.20.1220.12">
    <property type="entry name" value="Malate synthase, domain III"/>
    <property type="match status" value="1"/>
</dbReference>
<organism evidence="13 14">
    <name type="scientific">Alicyclobacillus sacchari</name>
    <dbReference type="NCBI Taxonomy" id="392010"/>
    <lineage>
        <taxon>Bacteria</taxon>
        <taxon>Bacillati</taxon>
        <taxon>Bacillota</taxon>
        <taxon>Bacilli</taxon>
        <taxon>Bacillales</taxon>
        <taxon>Alicyclobacillaceae</taxon>
        <taxon>Alicyclobacillus</taxon>
    </lineage>
</organism>
<dbReference type="GO" id="GO:0006097">
    <property type="term" value="P:glyoxylate cycle"/>
    <property type="evidence" value="ECO:0007669"/>
    <property type="project" value="UniProtKB-UniPathway"/>
</dbReference>
<evidence type="ECO:0000259" key="11">
    <source>
        <dbReference type="Pfam" id="PF20656"/>
    </source>
</evidence>
<dbReference type="OrthoDB" id="9768429at2"/>
<dbReference type="UniPathway" id="UPA00703">
    <property type="reaction ID" value="UER00720"/>
</dbReference>
<dbReference type="GO" id="GO:0004474">
    <property type="term" value="F:malate synthase activity"/>
    <property type="evidence" value="ECO:0007669"/>
    <property type="project" value="UniProtKB-EC"/>
</dbReference>
<reference evidence="13 14" key="1">
    <citation type="submission" date="2019-03" db="EMBL/GenBank/DDBJ databases">
        <title>Genomic Encyclopedia of Type Strains, Phase IV (KMG-IV): sequencing the most valuable type-strain genomes for metagenomic binning, comparative biology and taxonomic classification.</title>
        <authorList>
            <person name="Goeker M."/>
        </authorList>
    </citation>
    <scope>NUCLEOTIDE SEQUENCE [LARGE SCALE GENOMIC DNA]</scope>
    <source>
        <strain evidence="13 14">DSM 17974</strain>
    </source>
</reference>
<dbReference type="PROSITE" id="PS00510">
    <property type="entry name" value="MALATE_SYNTHASE"/>
    <property type="match status" value="1"/>
</dbReference>
<dbReference type="InterPro" id="IPR019830">
    <property type="entry name" value="Malate_synthase_CS"/>
</dbReference>
<evidence type="ECO:0000256" key="2">
    <source>
        <dbReference type="ARBA" id="ARBA00012636"/>
    </source>
</evidence>
<comment type="similarity">
    <text evidence="1 9">Belongs to the malate synthase family.</text>
</comment>
<protein>
    <recommendedName>
        <fullName evidence="7 9">Malate synthase</fullName>
        <ecNumber evidence="2 9">2.3.3.9</ecNumber>
    </recommendedName>
</protein>
<dbReference type="Pfam" id="PF20656">
    <property type="entry name" value="MS_N"/>
    <property type="match status" value="1"/>
</dbReference>
<evidence type="ECO:0000256" key="8">
    <source>
        <dbReference type="PIRSR" id="PIRSR001363-1"/>
    </source>
</evidence>
<keyword evidence="14" id="KW-1185">Reference proteome</keyword>
<dbReference type="InterPro" id="IPR046363">
    <property type="entry name" value="MS_N_TIM-barrel_dom"/>
</dbReference>
<sequence length="534" mass="60228">MTGSYDCPQGVQITGAYRPEFADILTADALRFVAELERRFGPRRNELLQLRKQREERLFTGEWPDFLPETKDIRESEWTVGPIPADLQDRRVEITGPSSDRKMVINALNSGAKCFMADFEDACAPSWENVVQGQINMRDAIRRTISFTSPEGKHYKLNDEIATLIVRPRGWHLPEKHILVDGREATGGLVDFGLYFYHNAKELLARGSGPYFYLPKMESHLEARLWNDVFVYAQDTLGIPQGSIKATVLIETILATFEMDEILYELRDHAAGLNCGRWDYIFSYIKKFRKHPEVILPDRAQVTMTVPFMRAYTLLTIRTCHRRKAFAMGGMAAQIPIKNDPQANEEALAKVRADKEREAQDGHDGTWVAHPGLVPIAMEVFNRLMPTPNQVHRLREDVDVSAADLVAVPEGTITEGGLRTNVAVALRYIEAWLRGSGAVPIFNLMEDAATAEISRAQIWQWIHHPKGVLDDGRKVTPELFHQILAEELATLQDELGPEAYAESKFPLAAQLLDETSTADDFADFLTLPGYAHLA</sequence>
<dbReference type="InterPro" id="IPR001465">
    <property type="entry name" value="Malate_synthase_TIM"/>
</dbReference>
<accession>A0A4R8LJQ9</accession>
<dbReference type="PIRSF" id="PIRSF001363">
    <property type="entry name" value="Malate_synth"/>
    <property type="match status" value="1"/>
</dbReference>
<comment type="pathway">
    <text evidence="9">Carbohydrate metabolism; glyoxylate cycle; (S)-malate from isocitrate: step 2/2.</text>
</comment>
<comment type="caution">
    <text evidence="13">The sequence shown here is derived from an EMBL/GenBank/DDBJ whole genome shotgun (WGS) entry which is preliminary data.</text>
</comment>
<dbReference type="Pfam" id="PF01274">
    <property type="entry name" value="MS_TIM-barrel"/>
    <property type="match status" value="1"/>
</dbReference>
<dbReference type="EMBL" id="SORF01000010">
    <property type="protein sequence ID" value="TDY43976.1"/>
    <property type="molecule type" value="Genomic_DNA"/>
</dbReference>
<dbReference type="FunFam" id="3.20.20.360:FF:000001">
    <property type="entry name" value="Malate synthase"/>
    <property type="match status" value="1"/>
</dbReference>
<dbReference type="GO" id="GO:0005737">
    <property type="term" value="C:cytoplasm"/>
    <property type="evidence" value="ECO:0007669"/>
    <property type="project" value="TreeGrafter"/>
</dbReference>
<evidence type="ECO:0000313" key="13">
    <source>
        <dbReference type="EMBL" id="TDY43976.1"/>
    </source>
</evidence>
<name>A0A4R8LJQ9_9BACL</name>
<evidence type="ECO:0000256" key="3">
    <source>
        <dbReference type="ARBA" id="ARBA00022435"/>
    </source>
</evidence>
<evidence type="ECO:0000259" key="12">
    <source>
        <dbReference type="Pfam" id="PF20659"/>
    </source>
</evidence>
<dbReference type="NCBIfam" id="TIGR01344">
    <property type="entry name" value="malate_syn_A"/>
    <property type="match status" value="1"/>
</dbReference>
<feature type="active site" description="Proton donor" evidence="8">
    <location>
        <position position="447"/>
    </location>
</feature>
<proteinExistence type="inferred from homology"/>
<keyword evidence="4 9" id="KW-0816">Tricarboxylic acid cycle</keyword>
<keyword evidence="3 9" id="KW-0329">Glyoxylate bypass</keyword>
<evidence type="ECO:0000256" key="5">
    <source>
        <dbReference type="ARBA" id="ARBA00022679"/>
    </source>
</evidence>
<comment type="catalytic activity">
    <reaction evidence="6 9">
        <text>glyoxylate + acetyl-CoA + H2O = (S)-malate + CoA + H(+)</text>
        <dbReference type="Rhea" id="RHEA:18181"/>
        <dbReference type="ChEBI" id="CHEBI:15377"/>
        <dbReference type="ChEBI" id="CHEBI:15378"/>
        <dbReference type="ChEBI" id="CHEBI:15589"/>
        <dbReference type="ChEBI" id="CHEBI:36655"/>
        <dbReference type="ChEBI" id="CHEBI:57287"/>
        <dbReference type="ChEBI" id="CHEBI:57288"/>
        <dbReference type="EC" id="2.3.3.9"/>
    </reaction>
</comment>
<dbReference type="GO" id="GO:0006099">
    <property type="term" value="P:tricarboxylic acid cycle"/>
    <property type="evidence" value="ECO:0007669"/>
    <property type="project" value="UniProtKB-KW"/>
</dbReference>
<dbReference type="EC" id="2.3.3.9" evidence="2 9"/>
<evidence type="ECO:0000256" key="9">
    <source>
        <dbReference type="RuleBase" id="RU000555"/>
    </source>
</evidence>
<dbReference type="PANTHER" id="PTHR42902:SF1">
    <property type="entry name" value="MALATE SYNTHASE 1-RELATED"/>
    <property type="match status" value="1"/>
</dbReference>
<dbReference type="FunFam" id="1.20.1220.12:FF:000001">
    <property type="entry name" value="Malate synthase"/>
    <property type="match status" value="1"/>
</dbReference>
<dbReference type="SUPFAM" id="SSF51645">
    <property type="entry name" value="Malate synthase G"/>
    <property type="match status" value="1"/>
</dbReference>
<evidence type="ECO:0000259" key="10">
    <source>
        <dbReference type="Pfam" id="PF01274"/>
    </source>
</evidence>
<gene>
    <name evidence="13" type="ORF">C7445_11020</name>
</gene>
<keyword evidence="5 9" id="KW-0808">Transferase</keyword>
<evidence type="ECO:0000313" key="14">
    <source>
        <dbReference type="Proteomes" id="UP000294581"/>
    </source>
</evidence>
<evidence type="ECO:0000256" key="7">
    <source>
        <dbReference type="ARBA" id="ARBA00068441"/>
    </source>
</evidence>
<dbReference type="InterPro" id="IPR048355">
    <property type="entry name" value="MS_C"/>
</dbReference>
<dbReference type="PANTHER" id="PTHR42902">
    <property type="entry name" value="MALATE SYNTHASE"/>
    <property type="match status" value="1"/>
</dbReference>
<dbReference type="InterPro" id="IPR011076">
    <property type="entry name" value="Malate_synth_sf"/>
</dbReference>
<feature type="domain" description="Malate synthase C-terminal" evidence="12">
    <location>
        <begin position="413"/>
        <end position="533"/>
    </location>
</feature>